<name>A0AA97I1A3_9SPHN</name>
<evidence type="ECO:0000256" key="2">
    <source>
        <dbReference type="ARBA" id="ARBA00023125"/>
    </source>
</evidence>
<sequence>MGNTPITSLRPSGVIGDIAQALSGFAVVFLWWFCLSCFDRRFRPHGLVLAGGLTWAVLAACDRGLLGEAFADKGLSRLLVLLGFVIIGHLVWRLIAERQSDMIQQRHDARMMVAILLGGILFIDLTADAIFGFSWRPLAFAIIQNAMMLVFALWLANKLLVVNPRVLTFLGADRSGEGQAPLPVNDEQEDHLKRRLTVLMEEEQVFLDPELTFTAFVASMNASERTVRRLINHELGYDHFRAFLNHYRVAEARRLLRDQGETRKLVAVAHDSGFASLASFNRAFRAIEGCTPSEYRAAGHQGGRNSKDLAKAGF</sequence>
<organism evidence="6 7">
    <name type="scientific">Alterisphingorhabdus coralli</name>
    <dbReference type="NCBI Taxonomy" id="3071408"/>
    <lineage>
        <taxon>Bacteria</taxon>
        <taxon>Pseudomonadati</taxon>
        <taxon>Pseudomonadota</taxon>
        <taxon>Alphaproteobacteria</taxon>
        <taxon>Sphingomonadales</taxon>
        <taxon>Sphingomonadaceae</taxon>
        <taxon>Alterisphingorhabdus (ex Yan et al. 2024)</taxon>
    </lineage>
</organism>
<feature type="transmembrane region" description="Helical" evidence="4">
    <location>
        <begin position="108"/>
        <end position="131"/>
    </location>
</feature>
<dbReference type="RefSeq" id="WP_317084309.1">
    <property type="nucleotide sequence ID" value="NZ_CP136594.1"/>
</dbReference>
<dbReference type="GO" id="GO:0043565">
    <property type="term" value="F:sequence-specific DNA binding"/>
    <property type="evidence" value="ECO:0007669"/>
    <property type="project" value="InterPro"/>
</dbReference>
<feature type="transmembrane region" description="Helical" evidence="4">
    <location>
        <begin position="78"/>
        <end position="96"/>
    </location>
</feature>
<dbReference type="PANTHER" id="PTHR43280:SF29">
    <property type="entry name" value="ARAC-FAMILY TRANSCRIPTIONAL REGULATOR"/>
    <property type="match status" value="1"/>
</dbReference>
<reference evidence="6 7" key="1">
    <citation type="submission" date="2023-10" db="EMBL/GenBank/DDBJ databases">
        <title>Complete genome sequence of a Sphingomonadaceae bacterium.</title>
        <authorList>
            <person name="Yan C."/>
        </authorList>
    </citation>
    <scope>NUCLEOTIDE SEQUENCE [LARGE SCALE GENOMIC DNA]</scope>
    <source>
        <strain evidence="6 7">SCSIO 66989</strain>
    </source>
</reference>
<feature type="domain" description="HTH araC/xylS-type" evidence="5">
    <location>
        <begin position="194"/>
        <end position="298"/>
    </location>
</feature>
<dbReference type="PROSITE" id="PS01124">
    <property type="entry name" value="HTH_ARAC_FAMILY_2"/>
    <property type="match status" value="1"/>
</dbReference>
<keyword evidence="7" id="KW-1185">Reference proteome</keyword>
<evidence type="ECO:0000313" key="7">
    <source>
        <dbReference type="Proteomes" id="UP001302429"/>
    </source>
</evidence>
<dbReference type="KEGG" id="acoa:RB602_07410"/>
<feature type="transmembrane region" description="Helical" evidence="4">
    <location>
        <begin position="137"/>
        <end position="156"/>
    </location>
</feature>
<dbReference type="Proteomes" id="UP001302429">
    <property type="component" value="Chromosome"/>
</dbReference>
<evidence type="ECO:0000259" key="5">
    <source>
        <dbReference type="PROSITE" id="PS01124"/>
    </source>
</evidence>
<dbReference type="InterPro" id="IPR018060">
    <property type="entry name" value="HTH_AraC"/>
</dbReference>
<dbReference type="PANTHER" id="PTHR43280">
    <property type="entry name" value="ARAC-FAMILY TRANSCRIPTIONAL REGULATOR"/>
    <property type="match status" value="1"/>
</dbReference>
<dbReference type="PROSITE" id="PS00041">
    <property type="entry name" value="HTH_ARAC_FAMILY_1"/>
    <property type="match status" value="1"/>
</dbReference>
<dbReference type="Gene3D" id="1.10.10.60">
    <property type="entry name" value="Homeodomain-like"/>
    <property type="match status" value="1"/>
</dbReference>
<dbReference type="SUPFAM" id="SSF46689">
    <property type="entry name" value="Homeodomain-like"/>
    <property type="match status" value="1"/>
</dbReference>
<keyword evidence="1" id="KW-0805">Transcription regulation</keyword>
<protein>
    <submittedName>
        <fullName evidence="6">Helix-turn-helix domain-containing protein</fullName>
    </submittedName>
</protein>
<dbReference type="AlphaFoldDB" id="A0AA97I1A3"/>
<proteinExistence type="predicted"/>
<keyword evidence="2" id="KW-0238">DNA-binding</keyword>
<evidence type="ECO:0000313" key="6">
    <source>
        <dbReference type="EMBL" id="WOE76534.1"/>
    </source>
</evidence>
<evidence type="ECO:0000256" key="3">
    <source>
        <dbReference type="ARBA" id="ARBA00023163"/>
    </source>
</evidence>
<dbReference type="Pfam" id="PF12833">
    <property type="entry name" value="HTH_18"/>
    <property type="match status" value="1"/>
</dbReference>
<evidence type="ECO:0000256" key="1">
    <source>
        <dbReference type="ARBA" id="ARBA00023015"/>
    </source>
</evidence>
<dbReference type="GO" id="GO:0003700">
    <property type="term" value="F:DNA-binding transcription factor activity"/>
    <property type="evidence" value="ECO:0007669"/>
    <property type="project" value="InterPro"/>
</dbReference>
<dbReference type="InterPro" id="IPR009057">
    <property type="entry name" value="Homeodomain-like_sf"/>
</dbReference>
<accession>A0AA97I1A3</accession>
<evidence type="ECO:0000256" key="4">
    <source>
        <dbReference type="SAM" id="Phobius"/>
    </source>
</evidence>
<dbReference type="InterPro" id="IPR018062">
    <property type="entry name" value="HTH_AraC-typ_CS"/>
</dbReference>
<gene>
    <name evidence="6" type="ORF">RB602_07410</name>
</gene>
<dbReference type="EMBL" id="CP136594">
    <property type="protein sequence ID" value="WOE76534.1"/>
    <property type="molecule type" value="Genomic_DNA"/>
</dbReference>
<feature type="transmembrane region" description="Helical" evidence="4">
    <location>
        <begin position="18"/>
        <end position="35"/>
    </location>
</feature>
<keyword evidence="4" id="KW-0472">Membrane</keyword>
<keyword evidence="3" id="KW-0804">Transcription</keyword>
<keyword evidence="4" id="KW-1133">Transmembrane helix</keyword>
<dbReference type="SMART" id="SM00342">
    <property type="entry name" value="HTH_ARAC"/>
    <property type="match status" value="1"/>
</dbReference>
<keyword evidence="4" id="KW-0812">Transmembrane</keyword>
<feature type="transmembrane region" description="Helical" evidence="4">
    <location>
        <begin position="47"/>
        <end position="66"/>
    </location>
</feature>